<comment type="cofactor">
    <cofactor evidence="11">
        <name>Mg(2+)</name>
        <dbReference type="ChEBI" id="CHEBI:18420"/>
    </cofactor>
    <text evidence="11">Binds 1 Mg(2+) ion per subunit.</text>
</comment>
<reference evidence="12" key="1">
    <citation type="journal article" date="2023" name="Antibiotics">
        <title>Prevalence and Molecular Characterization of Methicillin-Resistant Staphylococci (MRS) and Mammaliicocci (MRM) in Dromedary Camels from Algeria: First Detection of SCCmec-mecC Hybrid in Methicillin-Resistant Mammaliicoccus lentus.</title>
        <authorList>
            <person name="Belhout C."/>
            <person name="Boyen F."/>
            <person name="Vereecke N."/>
            <person name="Theuns S."/>
            <person name="Taibi N."/>
            <person name="Stegger M."/>
            <person name="de la Fe-Rodriguez P.Y."/>
            <person name="Bouayad L."/>
            <person name="Elgroud R."/>
            <person name="Butaye P."/>
        </authorList>
    </citation>
    <scope>NUCLEOTIDE SEQUENCE</scope>
    <source>
        <strain evidence="12">7048</strain>
    </source>
</reference>
<dbReference type="InterPro" id="IPR027417">
    <property type="entry name" value="P-loop_NTPase"/>
</dbReference>
<evidence type="ECO:0000313" key="12">
    <source>
        <dbReference type="EMBL" id="WHI58668.1"/>
    </source>
</evidence>
<dbReference type="GO" id="GO:0008652">
    <property type="term" value="P:amino acid biosynthetic process"/>
    <property type="evidence" value="ECO:0007669"/>
    <property type="project" value="UniProtKB-KW"/>
</dbReference>
<name>A0AAX3VZ62_MAMLE</name>
<dbReference type="GO" id="GO:0000287">
    <property type="term" value="F:magnesium ion binding"/>
    <property type="evidence" value="ECO:0007669"/>
    <property type="project" value="UniProtKB-UniRule"/>
</dbReference>
<evidence type="ECO:0000256" key="1">
    <source>
        <dbReference type="ARBA" id="ARBA00004842"/>
    </source>
</evidence>
<dbReference type="HAMAP" id="MF_00109">
    <property type="entry name" value="Shikimate_kinase"/>
    <property type="match status" value="1"/>
</dbReference>
<evidence type="ECO:0000256" key="6">
    <source>
        <dbReference type="ARBA" id="ARBA00022741"/>
    </source>
</evidence>
<evidence type="ECO:0000256" key="7">
    <source>
        <dbReference type="ARBA" id="ARBA00022777"/>
    </source>
</evidence>
<dbReference type="Proteomes" id="UP001223261">
    <property type="component" value="Chromosome"/>
</dbReference>
<keyword evidence="7 11" id="KW-0418">Kinase</keyword>
<feature type="binding site" evidence="11">
    <location>
        <position position="133"/>
    </location>
    <ligand>
        <name>substrate</name>
    </ligand>
</feature>
<evidence type="ECO:0000256" key="8">
    <source>
        <dbReference type="ARBA" id="ARBA00022840"/>
    </source>
</evidence>
<evidence type="ECO:0000256" key="3">
    <source>
        <dbReference type="ARBA" id="ARBA00012154"/>
    </source>
</evidence>
<dbReference type="PANTHER" id="PTHR21087">
    <property type="entry name" value="SHIKIMATE KINASE"/>
    <property type="match status" value="1"/>
</dbReference>
<feature type="binding site" evidence="11">
    <location>
        <position position="115"/>
    </location>
    <ligand>
        <name>ATP</name>
        <dbReference type="ChEBI" id="CHEBI:30616"/>
    </ligand>
</feature>
<protein>
    <recommendedName>
        <fullName evidence="3 11">Shikimate kinase</fullName>
        <shortName evidence="11">SK</shortName>
        <ecNumber evidence="3 11">2.7.1.71</ecNumber>
    </recommendedName>
</protein>
<dbReference type="CDD" id="cd00464">
    <property type="entry name" value="SK"/>
    <property type="match status" value="1"/>
</dbReference>
<keyword evidence="8 11" id="KW-0067">ATP-binding</keyword>
<feature type="binding site" evidence="11">
    <location>
        <position position="14"/>
    </location>
    <ligand>
        <name>Mg(2+)</name>
        <dbReference type="ChEBI" id="CHEBI:18420"/>
    </ligand>
</feature>
<feature type="binding site" evidence="11">
    <location>
        <position position="77"/>
    </location>
    <ligand>
        <name>substrate</name>
    </ligand>
</feature>
<keyword evidence="11" id="KW-0460">Magnesium</keyword>
<evidence type="ECO:0000256" key="11">
    <source>
        <dbReference type="HAMAP-Rule" id="MF_00109"/>
    </source>
</evidence>
<dbReference type="InterPro" id="IPR000623">
    <property type="entry name" value="Shikimate_kinase/TSH1"/>
</dbReference>
<evidence type="ECO:0000256" key="9">
    <source>
        <dbReference type="ARBA" id="ARBA00023141"/>
    </source>
</evidence>
<dbReference type="GO" id="GO:0009073">
    <property type="term" value="P:aromatic amino acid family biosynthetic process"/>
    <property type="evidence" value="ECO:0007669"/>
    <property type="project" value="UniProtKB-KW"/>
</dbReference>
<dbReference type="SUPFAM" id="SSF52540">
    <property type="entry name" value="P-loop containing nucleoside triphosphate hydrolases"/>
    <property type="match status" value="1"/>
</dbReference>
<dbReference type="Pfam" id="PF01202">
    <property type="entry name" value="SKI"/>
    <property type="match status" value="1"/>
</dbReference>
<comment type="pathway">
    <text evidence="1 11">Metabolic intermediate biosynthesis; chorismate biosynthesis; chorismate from D-erythrose 4-phosphate and phosphoenolpyruvate: step 5/7.</text>
</comment>
<dbReference type="EC" id="2.7.1.71" evidence="3 11"/>
<evidence type="ECO:0000256" key="4">
    <source>
        <dbReference type="ARBA" id="ARBA00022605"/>
    </source>
</evidence>
<sequence>MSVVLIGFMGVGKTSIGNYLGEHYDKPLVDIDTYIVETTKLSIPEIFAKYGESHFRDLEKKSLEEWIDKDVIISTGGGIIESEASRNVMKGNPHNIWLKCDVDTVYERINHDPNRPNANGKSLEDLKSLYSIRESSYNDIAFIHIDADRPKEVVVTEIINSLDKDIFANDQS</sequence>
<keyword evidence="11" id="KW-0963">Cytoplasm</keyword>
<comment type="subcellular location">
    <subcellularLocation>
        <location evidence="11">Cytoplasm</location>
    </subcellularLocation>
</comment>
<organism evidence="12 13">
    <name type="scientific">Mammaliicoccus lentus</name>
    <name type="common">Staphylococcus lentus</name>
    <dbReference type="NCBI Taxonomy" id="42858"/>
    <lineage>
        <taxon>Bacteria</taxon>
        <taxon>Bacillati</taxon>
        <taxon>Bacillota</taxon>
        <taxon>Bacilli</taxon>
        <taxon>Bacillales</taxon>
        <taxon>Staphylococcaceae</taxon>
        <taxon>Mammaliicoccus</taxon>
    </lineage>
</organism>
<dbReference type="InterPro" id="IPR031322">
    <property type="entry name" value="Shikimate/glucono_kinase"/>
</dbReference>
<gene>
    <name evidence="11" type="primary">aroK</name>
    <name evidence="12" type="ORF">PYH69_07835</name>
</gene>
<feature type="binding site" evidence="11">
    <location>
        <position position="56"/>
    </location>
    <ligand>
        <name>substrate</name>
    </ligand>
</feature>
<keyword evidence="6 11" id="KW-0547">Nucleotide-binding</keyword>
<feature type="binding site" evidence="11">
    <location>
        <begin position="10"/>
        <end position="15"/>
    </location>
    <ligand>
        <name>ATP</name>
        <dbReference type="ChEBI" id="CHEBI:30616"/>
    </ligand>
</feature>
<evidence type="ECO:0000256" key="2">
    <source>
        <dbReference type="ARBA" id="ARBA00006997"/>
    </source>
</evidence>
<proteinExistence type="inferred from homology"/>
<evidence type="ECO:0000313" key="13">
    <source>
        <dbReference type="Proteomes" id="UP001223261"/>
    </source>
</evidence>
<evidence type="ECO:0000256" key="10">
    <source>
        <dbReference type="ARBA" id="ARBA00048567"/>
    </source>
</evidence>
<evidence type="ECO:0000256" key="5">
    <source>
        <dbReference type="ARBA" id="ARBA00022679"/>
    </source>
</evidence>
<comment type="similarity">
    <text evidence="2 11">Belongs to the shikimate kinase family.</text>
</comment>
<dbReference type="InterPro" id="IPR023000">
    <property type="entry name" value="Shikimate_kinase_CS"/>
</dbReference>
<dbReference type="RefSeq" id="WP_017000243.1">
    <property type="nucleotide sequence ID" value="NZ_CP116807.1"/>
</dbReference>
<dbReference type="PROSITE" id="PS01128">
    <property type="entry name" value="SHIKIMATE_KINASE"/>
    <property type="match status" value="1"/>
</dbReference>
<keyword evidence="4 11" id="KW-0028">Amino-acid biosynthesis</keyword>
<feature type="binding site" evidence="11">
    <location>
        <position position="32"/>
    </location>
    <ligand>
        <name>substrate</name>
    </ligand>
</feature>
<keyword evidence="11" id="KW-0479">Metal-binding</keyword>
<dbReference type="PANTHER" id="PTHR21087:SF16">
    <property type="entry name" value="SHIKIMATE KINASE 1, CHLOROPLASTIC"/>
    <property type="match status" value="1"/>
</dbReference>
<dbReference type="PRINTS" id="PR01100">
    <property type="entry name" value="SHIKIMTKNASE"/>
</dbReference>
<comment type="caution">
    <text evidence="11">Lacks conserved residue(s) required for the propagation of feature annotation.</text>
</comment>
<dbReference type="GO" id="GO:0005829">
    <property type="term" value="C:cytosol"/>
    <property type="evidence" value="ECO:0007669"/>
    <property type="project" value="TreeGrafter"/>
</dbReference>
<comment type="catalytic activity">
    <reaction evidence="10 11">
        <text>shikimate + ATP = 3-phosphoshikimate + ADP + H(+)</text>
        <dbReference type="Rhea" id="RHEA:13121"/>
        <dbReference type="ChEBI" id="CHEBI:15378"/>
        <dbReference type="ChEBI" id="CHEBI:30616"/>
        <dbReference type="ChEBI" id="CHEBI:36208"/>
        <dbReference type="ChEBI" id="CHEBI:145989"/>
        <dbReference type="ChEBI" id="CHEBI:456216"/>
        <dbReference type="EC" id="2.7.1.71"/>
    </reaction>
</comment>
<dbReference type="GO" id="GO:0009423">
    <property type="term" value="P:chorismate biosynthetic process"/>
    <property type="evidence" value="ECO:0007669"/>
    <property type="project" value="UniProtKB-UniRule"/>
</dbReference>
<dbReference type="GO" id="GO:0004765">
    <property type="term" value="F:shikimate kinase activity"/>
    <property type="evidence" value="ECO:0007669"/>
    <property type="project" value="UniProtKB-UniRule"/>
</dbReference>
<comment type="subunit">
    <text evidence="11">Monomer.</text>
</comment>
<comment type="function">
    <text evidence="11">Catalyzes the specific phosphorylation of the 3-hydroxyl group of shikimic acid using ATP as a cosubstrate.</text>
</comment>
<dbReference type="EMBL" id="CP118848">
    <property type="protein sequence ID" value="WHI58668.1"/>
    <property type="molecule type" value="Genomic_DNA"/>
</dbReference>
<dbReference type="Gene3D" id="3.40.50.300">
    <property type="entry name" value="P-loop containing nucleotide triphosphate hydrolases"/>
    <property type="match status" value="1"/>
</dbReference>
<dbReference type="GO" id="GO:0005524">
    <property type="term" value="F:ATP binding"/>
    <property type="evidence" value="ECO:0007669"/>
    <property type="project" value="UniProtKB-UniRule"/>
</dbReference>
<keyword evidence="5 11" id="KW-0808">Transferase</keyword>
<accession>A0AAX3VZ62</accession>
<dbReference type="AlphaFoldDB" id="A0AAX3VZ62"/>
<keyword evidence="9 11" id="KW-0057">Aromatic amino acid biosynthesis</keyword>